<reference evidence="7 8" key="1">
    <citation type="submission" date="2018-11" db="EMBL/GenBank/DDBJ databases">
        <title>Genomic Encyclopedia of Type Strains, Phase IV (KMG-IV): sequencing the most valuable type-strain genomes for metagenomic binning, comparative biology and taxonomic classification.</title>
        <authorList>
            <person name="Goeker M."/>
        </authorList>
    </citation>
    <scope>NUCLEOTIDE SEQUENCE [LARGE SCALE GENOMIC DNA]</scope>
    <source>
        <strain evidence="7 8">DSM 22027</strain>
    </source>
</reference>
<dbReference type="Pfam" id="PF04055">
    <property type="entry name" value="Radical_SAM"/>
    <property type="match status" value="1"/>
</dbReference>
<dbReference type="PANTHER" id="PTHR43409:SF15">
    <property type="entry name" value="PUTATIVE-RELATED"/>
    <property type="match status" value="1"/>
</dbReference>
<evidence type="ECO:0000313" key="7">
    <source>
        <dbReference type="EMBL" id="ROQ90922.1"/>
    </source>
</evidence>
<protein>
    <submittedName>
        <fullName evidence="7">Radical SAM superfamily enzyme YgiQ (UPF0313 family)</fullName>
    </submittedName>
</protein>
<evidence type="ECO:0000313" key="8">
    <source>
        <dbReference type="Proteomes" id="UP000276223"/>
    </source>
</evidence>
<dbReference type="SUPFAM" id="SSF102114">
    <property type="entry name" value="Radical SAM enzymes"/>
    <property type="match status" value="1"/>
</dbReference>
<keyword evidence="8" id="KW-1185">Reference proteome</keyword>
<dbReference type="PROSITE" id="PS51918">
    <property type="entry name" value="RADICAL_SAM"/>
    <property type="match status" value="1"/>
</dbReference>
<evidence type="ECO:0000256" key="1">
    <source>
        <dbReference type="ARBA" id="ARBA00001966"/>
    </source>
</evidence>
<dbReference type="InterPro" id="IPR058240">
    <property type="entry name" value="rSAM_sf"/>
</dbReference>
<comment type="cofactor">
    <cofactor evidence="1">
        <name>[4Fe-4S] cluster</name>
        <dbReference type="ChEBI" id="CHEBI:49883"/>
    </cofactor>
</comment>
<organism evidence="7 8">
    <name type="scientific">Desulfosoma caldarium</name>
    <dbReference type="NCBI Taxonomy" id="610254"/>
    <lineage>
        <taxon>Bacteria</taxon>
        <taxon>Pseudomonadati</taxon>
        <taxon>Thermodesulfobacteriota</taxon>
        <taxon>Syntrophobacteria</taxon>
        <taxon>Syntrophobacterales</taxon>
        <taxon>Syntrophobacteraceae</taxon>
        <taxon>Desulfosoma</taxon>
    </lineage>
</organism>
<dbReference type="PANTHER" id="PTHR43409">
    <property type="entry name" value="ANAEROBIC MAGNESIUM-PROTOPORPHYRIN IX MONOMETHYL ESTER CYCLASE-RELATED"/>
    <property type="match status" value="1"/>
</dbReference>
<keyword evidence="2" id="KW-0949">S-adenosyl-L-methionine</keyword>
<accession>A0A3N1UI34</accession>
<dbReference type="GO" id="GO:0051536">
    <property type="term" value="F:iron-sulfur cluster binding"/>
    <property type="evidence" value="ECO:0007669"/>
    <property type="project" value="UniProtKB-KW"/>
</dbReference>
<evidence type="ECO:0000256" key="5">
    <source>
        <dbReference type="ARBA" id="ARBA00023014"/>
    </source>
</evidence>
<evidence type="ECO:0000256" key="2">
    <source>
        <dbReference type="ARBA" id="ARBA00022691"/>
    </source>
</evidence>
<dbReference type="RefSeq" id="WP_170161768.1">
    <property type="nucleotide sequence ID" value="NZ_RJVA01000013.1"/>
</dbReference>
<dbReference type="CDD" id="cd01335">
    <property type="entry name" value="Radical_SAM"/>
    <property type="match status" value="1"/>
</dbReference>
<dbReference type="InterPro" id="IPR007197">
    <property type="entry name" value="rSAM"/>
</dbReference>
<dbReference type="AlphaFoldDB" id="A0A3N1UI34"/>
<dbReference type="SFLD" id="SFLDS00029">
    <property type="entry name" value="Radical_SAM"/>
    <property type="match status" value="1"/>
</dbReference>
<keyword evidence="4" id="KW-0408">Iron</keyword>
<gene>
    <name evidence="7" type="ORF">EDC27_2191</name>
</gene>
<comment type="caution">
    <text evidence="7">The sequence shown here is derived from an EMBL/GenBank/DDBJ whole genome shotgun (WGS) entry which is preliminary data.</text>
</comment>
<dbReference type="GO" id="GO:0046872">
    <property type="term" value="F:metal ion binding"/>
    <property type="evidence" value="ECO:0007669"/>
    <property type="project" value="UniProtKB-KW"/>
</dbReference>
<dbReference type="InterPro" id="IPR023404">
    <property type="entry name" value="rSAM_horseshoe"/>
</dbReference>
<dbReference type="Proteomes" id="UP000276223">
    <property type="component" value="Unassembled WGS sequence"/>
</dbReference>
<keyword evidence="3" id="KW-0479">Metal-binding</keyword>
<dbReference type="GO" id="GO:0003824">
    <property type="term" value="F:catalytic activity"/>
    <property type="evidence" value="ECO:0007669"/>
    <property type="project" value="InterPro"/>
</dbReference>
<sequence length="472" mass="52574">MTRSPSVLLVNPWITDFAAYDLWAKPLGLLLLGALMREGGCRVHFIDCLQRHDPDTQGRPDVLPGRDDDFGTGKYDKMPIPVPEILADLGRPFFRYGLHPESFRKKLLEVPRPNLVCVTSHMTYWYPGVQETIAHIRDVWPGVPIWLGGIYARLCTQHARKHSGADRVMAGSLDQVATALEETLGISLTNRAAWHDLSRAPAPALDLIPSPTYGPLVLSLGCPYRCPYCASSVLHKDPVTFSVQSLWAQVQSLHEQAGIRDFAFYDDALLYNGKAALKHLVHKVQQAGYSLRFHTPNALHVRALTDQGWCRLLFEAGFVTLRLGLETTHVERQRQWGGKTDLGTFERAMEALQNAGFSSRHIGVYLLAGVPEQTPEEVAEGIEVVFKAKAQPFVAEFSPIPGTALWPEAVKNSAFPLEDEPLTHNNSFFALRRADFSLEDLMTLKKLAREARRALAFDPSMCENTVGKSQTA</sequence>
<dbReference type="Gene3D" id="3.80.30.20">
    <property type="entry name" value="tm_1862 like domain"/>
    <property type="match status" value="1"/>
</dbReference>
<evidence type="ECO:0000259" key="6">
    <source>
        <dbReference type="PROSITE" id="PS51918"/>
    </source>
</evidence>
<dbReference type="InterPro" id="IPR051198">
    <property type="entry name" value="BchE-like"/>
</dbReference>
<name>A0A3N1UI34_9BACT</name>
<dbReference type="SMART" id="SM00729">
    <property type="entry name" value="Elp3"/>
    <property type="match status" value="1"/>
</dbReference>
<evidence type="ECO:0000256" key="4">
    <source>
        <dbReference type="ARBA" id="ARBA00023004"/>
    </source>
</evidence>
<dbReference type="SFLD" id="SFLDG01082">
    <property type="entry name" value="B12-binding_domain_containing"/>
    <property type="match status" value="1"/>
</dbReference>
<dbReference type="InterPro" id="IPR006638">
    <property type="entry name" value="Elp3/MiaA/NifB-like_rSAM"/>
</dbReference>
<dbReference type="GO" id="GO:0005829">
    <property type="term" value="C:cytosol"/>
    <property type="evidence" value="ECO:0007669"/>
    <property type="project" value="TreeGrafter"/>
</dbReference>
<feature type="domain" description="Radical SAM core" evidence="6">
    <location>
        <begin position="208"/>
        <end position="437"/>
    </location>
</feature>
<evidence type="ECO:0000256" key="3">
    <source>
        <dbReference type="ARBA" id="ARBA00022723"/>
    </source>
</evidence>
<proteinExistence type="predicted"/>
<dbReference type="EMBL" id="RJVA01000013">
    <property type="protein sequence ID" value="ROQ90922.1"/>
    <property type="molecule type" value="Genomic_DNA"/>
</dbReference>
<keyword evidence="5" id="KW-0411">Iron-sulfur</keyword>